<reference evidence="2" key="2">
    <citation type="submission" date="2013-07" db="EMBL/GenBank/DDBJ databases">
        <authorList>
            <person name="Morais-Silva F.O."/>
            <person name="Rezende A.M."/>
            <person name="Pimentel C."/>
            <person name="Resende D.M."/>
            <person name="Santos C.I."/>
            <person name="Clemente C."/>
            <person name="de Oliveira L.M."/>
            <person name="da Silva S.M."/>
            <person name="Costa D.A."/>
            <person name="Varela-Raposo A."/>
            <person name="Horacio E.C.A."/>
            <person name="Matos M."/>
            <person name="Flores O."/>
            <person name="Ruiz J.C."/>
            <person name="Rodrigues-Pousada C."/>
        </authorList>
    </citation>
    <scope>NUCLEOTIDE SEQUENCE [LARGE SCALE GENOMIC DNA]</scope>
    <source>
        <strain evidence="2">ATCC 19364 / DSM 1382 / NCIMB 9332 / VKM B-1759</strain>
    </source>
</reference>
<dbReference type="STRING" id="1121448.DGI_1326"/>
<protein>
    <submittedName>
        <fullName evidence="1">Putative methionine biosynthesis MetW family protein</fullName>
    </submittedName>
</protein>
<dbReference type="eggNOG" id="COG2226">
    <property type="taxonomic scope" value="Bacteria"/>
</dbReference>
<dbReference type="HOGENOM" id="CLU_091323_0_0_7"/>
<dbReference type="CDD" id="cd02440">
    <property type="entry name" value="AdoMet_MTases"/>
    <property type="match status" value="1"/>
</dbReference>
<dbReference type="AlphaFoldDB" id="T2GB99"/>
<dbReference type="Proteomes" id="UP000016587">
    <property type="component" value="Chromosome"/>
</dbReference>
<sequence length="199" mass="22562">MRFDLQQIASWIPQGASVLDLGCGSGELLAHLQAHKGVRGQGIEHGEDKVAQCIGRGLSVIQGDINTEILDYPDGRFDVVVLSQTLQQVYKPAILLKEMLRVGRRGVVSFPNFSHWRIRMQLLLSGQAPRTSELPYEWWNTPNIRVITLKDFRAFCKAHALPILEEAALDTDYRRQDGHVLSLWKSWRARYGIFLLGAR</sequence>
<dbReference type="PATRIC" id="fig|1121448.10.peg.1323"/>
<dbReference type="Pfam" id="PF07021">
    <property type="entry name" value="MetW"/>
    <property type="match status" value="1"/>
</dbReference>
<dbReference type="InterPro" id="IPR029063">
    <property type="entry name" value="SAM-dependent_MTases_sf"/>
</dbReference>
<keyword evidence="2" id="KW-1185">Reference proteome</keyword>
<dbReference type="InterPro" id="IPR010743">
    <property type="entry name" value="Methionine_synth_MetW"/>
</dbReference>
<name>T2GB99_MEGG1</name>
<reference evidence="1 2" key="1">
    <citation type="journal article" date="2013" name="J. Bacteriol.">
        <title>Roles of HynAB and Ech, the only two hydrogenases found in the model sulfate reducer Desulfovibrio gigas.</title>
        <authorList>
            <person name="Morais-Silva F.O."/>
            <person name="Santos C.I."/>
            <person name="Rodrigues R."/>
            <person name="Pereira I.A."/>
            <person name="Rodrigues-Pousada C."/>
        </authorList>
    </citation>
    <scope>NUCLEOTIDE SEQUENCE [LARGE SCALE GENOMIC DNA]</scope>
    <source>
        <strain evidence="2">ATCC 19364 / DSM 1382 / NCIMB 9332 / VKM B-1759</strain>
    </source>
</reference>
<dbReference type="Gene3D" id="3.40.50.150">
    <property type="entry name" value="Vaccinia Virus protein VP39"/>
    <property type="match status" value="1"/>
</dbReference>
<dbReference type="OrthoDB" id="9792690at2"/>
<accession>T2GB99</accession>
<organism evidence="1 2">
    <name type="scientific">Megalodesulfovibrio gigas (strain ATCC 19364 / DSM 1382 / NCIMB 9332 / VKM B-1759)</name>
    <name type="common">Desulfovibrio gigas</name>
    <dbReference type="NCBI Taxonomy" id="1121448"/>
    <lineage>
        <taxon>Bacteria</taxon>
        <taxon>Pseudomonadati</taxon>
        <taxon>Thermodesulfobacteriota</taxon>
        <taxon>Desulfovibrionia</taxon>
        <taxon>Desulfovibrionales</taxon>
        <taxon>Desulfovibrionaceae</taxon>
        <taxon>Megalodesulfovibrio</taxon>
    </lineage>
</organism>
<dbReference type="NCBIfam" id="TIGR02081">
    <property type="entry name" value="metW"/>
    <property type="match status" value="1"/>
</dbReference>
<dbReference type="SUPFAM" id="SSF53335">
    <property type="entry name" value="S-adenosyl-L-methionine-dependent methyltransferases"/>
    <property type="match status" value="1"/>
</dbReference>
<evidence type="ECO:0000313" key="1">
    <source>
        <dbReference type="EMBL" id="AGW13177.1"/>
    </source>
</evidence>
<dbReference type="RefSeq" id="WP_021759972.1">
    <property type="nucleotide sequence ID" value="NC_022444.1"/>
</dbReference>
<proteinExistence type="predicted"/>
<gene>
    <name evidence="1" type="ORF">DGI_1326</name>
</gene>
<evidence type="ECO:0000313" key="2">
    <source>
        <dbReference type="Proteomes" id="UP000016587"/>
    </source>
</evidence>
<dbReference type="EMBL" id="CP006585">
    <property type="protein sequence ID" value="AGW13177.1"/>
    <property type="molecule type" value="Genomic_DNA"/>
</dbReference>
<dbReference type="KEGG" id="dgg:DGI_1326"/>